<evidence type="ECO:0000259" key="6">
    <source>
        <dbReference type="PROSITE" id="PS50977"/>
    </source>
</evidence>
<name>A0A939BZN1_9ACTN</name>
<dbReference type="GO" id="GO:0003700">
    <property type="term" value="F:DNA-binding transcription factor activity"/>
    <property type="evidence" value="ECO:0007669"/>
    <property type="project" value="TreeGrafter"/>
</dbReference>
<dbReference type="Gene3D" id="1.10.357.10">
    <property type="entry name" value="Tetracycline Repressor, domain 2"/>
    <property type="match status" value="1"/>
</dbReference>
<dbReference type="RefSeq" id="WP_205261302.1">
    <property type="nucleotide sequence ID" value="NZ_JAERWK010000017.1"/>
</dbReference>
<dbReference type="SUPFAM" id="SSF46689">
    <property type="entry name" value="Homeodomain-like"/>
    <property type="match status" value="1"/>
</dbReference>
<evidence type="ECO:0000256" key="2">
    <source>
        <dbReference type="ARBA" id="ARBA00023125"/>
    </source>
</evidence>
<keyword evidence="2 4" id="KW-0238">DNA-binding</keyword>
<evidence type="ECO:0000313" key="8">
    <source>
        <dbReference type="Proteomes" id="UP000663792"/>
    </source>
</evidence>
<dbReference type="PROSITE" id="PS50977">
    <property type="entry name" value="HTH_TETR_2"/>
    <property type="match status" value="1"/>
</dbReference>
<comment type="caution">
    <text evidence="7">The sequence shown here is derived from an EMBL/GenBank/DDBJ whole genome shotgun (WGS) entry which is preliminary data.</text>
</comment>
<dbReference type="Pfam" id="PF17932">
    <property type="entry name" value="TetR_C_24"/>
    <property type="match status" value="1"/>
</dbReference>
<dbReference type="GO" id="GO:0000976">
    <property type="term" value="F:transcription cis-regulatory region binding"/>
    <property type="evidence" value="ECO:0007669"/>
    <property type="project" value="TreeGrafter"/>
</dbReference>
<dbReference type="InterPro" id="IPR050109">
    <property type="entry name" value="HTH-type_TetR-like_transc_reg"/>
</dbReference>
<dbReference type="Pfam" id="PF00440">
    <property type="entry name" value="TetR_N"/>
    <property type="match status" value="1"/>
</dbReference>
<dbReference type="PANTHER" id="PTHR30055:SF234">
    <property type="entry name" value="HTH-TYPE TRANSCRIPTIONAL REGULATOR BETI"/>
    <property type="match status" value="1"/>
</dbReference>
<dbReference type="SUPFAM" id="SSF48498">
    <property type="entry name" value="Tetracyclin repressor-like, C-terminal domain"/>
    <property type="match status" value="1"/>
</dbReference>
<proteinExistence type="predicted"/>
<dbReference type="PANTHER" id="PTHR30055">
    <property type="entry name" value="HTH-TYPE TRANSCRIPTIONAL REGULATOR RUTR"/>
    <property type="match status" value="1"/>
</dbReference>
<sequence>MSAPLQEDPSPGNERSTRTGPGRFQDVVEAALTLFAERGYLGTSMKDIAGLLGLRAPSLYNHVDSKQELLREIMVRTMNELLNSHRAVIATSADVVEQLRRAMETHVIYHANNPRDVRIGNAEIQNLEEPVHGEILRMRDEYSASWQSIIERGVREGRFDSPSPRLSSFAMLEMGIGVSMWFRPGGPLTVAQLGYYYGDMALRLVNAAPAAVGRAGAAMAGVVIPAQVDVHRS</sequence>
<evidence type="ECO:0000313" key="7">
    <source>
        <dbReference type="EMBL" id="MBM9468340.1"/>
    </source>
</evidence>
<dbReference type="AlphaFoldDB" id="A0A939BZN1"/>
<evidence type="ECO:0000256" key="1">
    <source>
        <dbReference type="ARBA" id="ARBA00023015"/>
    </source>
</evidence>
<dbReference type="InterPro" id="IPR009057">
    <property type="entry name" value="Homeodomain-like_sf"/>
</dbReference>
<keyword evidence="3" id="KW-0804">Transcription</keyword>
<dbReference type="EMBL" id="JAERWK010000017">
    <property type="protein sequence ID" value="MBM9468340.1"/>
    <property type="molecule type" value="Genomic_DNA"/>
</dbReference>
<keyword evidence="1" id="KW-0805">Transcription regulation</keyword>
<evidence type="ECO:0000256" key="5">
    <source>
        <dbReference type="SAM" id="MobiDB-lite"/>
    </source>
</evidence>
<feature type="domain" description="HTH tetR-type" evidence="6">
    <location>
        <begin position="21"/>
        <end position="81"/>
    </location>
</feature>
<dbReference type="PRINTS" id="PR00455">
    <property type="entry name" value="HTHTETR"/>
</dbReference>
<dbReference type="Proteomes" id="UP000663792">
    <property type="component" value="Unassembled WGS sequence"/>
</dbReference>
<gene>
    <name evidence="7" type="ORF">JL106_13730</name>
</gene>
<feature type="DNA-binding region" description="H-T-H motif" evidence="4">
    <location>
        <begin position="44"/>
        <end position="63"/>
    </location>
</feature>
<feature type="region of interest" description="Disordered" evidence="5">
    <location>
        <begin position="1"/>
        <end position="23"/>
    </location>
</feature>
<dbReference type="InterPro" id="IPR001647">
    <property type="entry name" value="HTH_TetR"/>
</dbReference>
<dbReference type="InterPro" id="IPR041490">
    <property type="entry name" value="KstR2_TetR_C"/>
</dbReference>
<evidence type="ECO:0000256" key="4">
    <source>
        <dbReference type="PROSITE-ProRule" id="PRU00335"/>
    </source>
</evidence>
<reference evidence="7" key="1">
    <citation type="submission" date="2021-01" db="EMBL/GenBank/DDBJ databases">
        <title>YIM 132084 draft genome.</title>
        <authorList>
            <person name="An D."/>
        </authorList>
    </citation>
    <scope>NUCLEOTIDE SEQUENCE</scope>
    <source>
        <strain evidence="7">YIM 132084</strain>
    </source>
</reference>
<accession>A0A939BZN1</accession>
<protein>
    <submittedName>
        <fullName evidence="7">TetR family transcriptional regulator</fullName>
    </submittedName>
</protein>
<keyword evidence="8" id="KW-1185">Reference proteome</keyword>
<evidence type="ECO:0000256" key="3">
    <source>
        <dbReference type="ARBA" id="ARBA00023163"/>
    </source>
</evidence>
<organism evidence="7 8">
    <name type="scientific">Nakamurella leprariae</name>
    <dbReference type="NCBI Taxonomy" id="2803911"/>
    <lineage>
        <taxon>Bacteria</taxon>
        <taxon>Bacillati</taxon>
        <taxon>Actinomycetota</taxon>
        <taxon>Actinomycetes</taxon>
        <taxon>Nakamurellales</taxon>
        <taxon>Nakamurellaceae</taxon>
        <taxon>Nakamurella</taxon>
    </lineage>
</organism>
<dbReference type="InterPro" id="IPR036271">
    <property type="entry name" value="Tet_transcr_reg_TetR-rel_C_sf"/>
</dbReference>